<dbReference type="InterPro" id="IPR038072">
    <property type="entry name" value="GspK_central_sf"/>
</dbReference>
<feature type="domain" description="T2SS protein K first SAM-like" evidence="1">
    <location>
        <begin position="116"/>
        <end position="186"/>
    </location>
</feature>
<comment type="caution">
    <text evidence="2">The sequence shown here is derived from an EMBL/GenBank/DDBJ whole genome shotgun (WGS) entry which is preliminary data.</text>
</comment>
<gene>
    <name evidence="2" type="ORF">MOX91_01610</name>
</gene>
<dbReference type="Gene3D" id="1.10.40.60">
    <property type="entry name" value="EpsJ-like"/>
    <property type="match status" value="1"/>
</dbReference>
<sequence length="322" mass="36003">MKPFYCRKRKGSVMLFILGVALFLTGVIAVIMDYSVIEMKLRAPAVKEHSIRQDAYNGLYAAIAEIKEYLEIDGALHSPLQGWGELLTDGRAMLPKGSKIEAKAVDETAKLPLSSLKEEELEALFYEMGFSETDCNYIAQKFLDWTDSDDSARIDGAEKEDYDDDEAMPPNRAVRTLAELKYVKDLYPYFFLENGEPNEMYEKLASAASLENTGESVNFNTANELVLRAIYKMDEINFDTNIFDAIQGKTGGVSDGEYWLSSAADISSRGANPPLRYVGVDAKFLRIEVSARRGVLTYRITALCEVDGSSLSVKKIYEGFVR</sequence>
<keyword evidence="3" id="KW-1185">Reference proteome</keyword>
<evidence type="ECO:0000313" key="3">
    <source>
        <dbReference type="Proteomes" id="UP001275932"/>
    </source>
</evidence>
<organism evidence="2 3">
    <name type="scientific">Intestinicryptomonas porci</name>
    <dbReference type="NCBI Taxonomy" id="2926320"/>
    <lineage>
        <taxon>Bacteria</taxon>
        <taxon>Pseudomonadati</taxon>
        <taxon>Verrucomicrobiota</taxon>
        <taxon>Opitutia</taxon>
        <taxon>Opitutales</taxon>
        <taxon>Intestinicryptomonaceae</taxon>
        <taxon>Intestinicryptomonas</taxon>
    </lineage>
</organism>
<dbReference type="InterPro" id="IPR049031">
    <property type="entry name" value="T2SSK_SAM-like_1st"/>
</dbReference>
<reference evidence="2 3" key="1">
    <citation type="submission" date="2022-03" db="EMBL/GenBank/DDBJ databases">
        <title>Novel taxa within the pig intestine.</title>
        <authorList>
            <person name="Wylensek D."/>
            <person name="Bishof K."/>
            <person name="Afrizal A."/>
            <person name="Clavel T."/>
        </authorList>
    </citation>
    <scope>NUCLEOTIDE SEQUENCE [LARGE SCALE GENOMIC DNA]</scope>
    <source>
        <strain evidence="2 3">CLA-KB-P66</strain>
    </source>
</reference>
<dbReference type="Proteomes" id="UP001275932">
    <property type="component" value="Unassembled WGS sequence"/>
</dbReference>
<evidence type="ECO:0000259" key="1">
    <source>
        <dbReference type="Pfam" id="PF21687"/>
    </source>
</evidence>
<dbReference type="EMBL" id="JALBUT010000001">
    <property type="protein sequence ID" value="MDX8414883.1"/>
    <property type="molecule type" value="Genomic_DNA"/>
</dbReference>
<dbReference type="SUPFAM" id="SSF158544">
    <property type="entry name" value="GspK insert domain-like"/>
    <property type="match status" value="1"/>
</dbReference>
<proteinExistence type="predicted"/>
<dbReference type="RefSeq" id="WP_370396328.1">
    <property type="nucleotide sequence ID" value="NZ_JALBUT010000001.1"/>
</dbReference>
<name>A0ABU4WGK7_9BACT</name>
<dbReference type="Pfam" id="PF21687">
    <property type="entry name" value="T2SSK_1st"/>
    <property type="match status" value="1"/>
</dbReference>
<evidence type="ECO:0000313" key="2">
    <source>
        <dbReference type="EMBL" id="MDX8414883.1"/>
    </source>
</evidence>
<protein>
    <submittedName>
        <fullName evidence="2">General secretion pathway protein GspK</fullName>
    </submittedName>
</protein>
<accession>A0ABU4WGK7</accession>